<feature type="region of interest" description="Disordered" evidence="1">
    <location>
        <begin position="12"/>
        <end position="37"/>
    </location>
</feature>
<proteinExistence type="predicted"/>
<evidence type="ECO:0000313" key="3">
    <source>
        <dbReference type="Proteomes" id="UP000000759"/>
    </source>
</evidence>
<organism evidence="2 3">
    <name type="scientific">Phaeodactylum tricornutum (strain CCAP 1055/1)</name>
    <dbReference type="NCBI Taxonomy" id="556484"/>
    <lineage>
        <taxon>Eukaryota</taxon>
        <taxon>Sar</taxon>
        <taxon>Stramenopiles</taxon>
        <taxon>Ochrophyta</taxon>
        <taxon>Bacillariophyta</taxon>
        <taxon>Bacillariophyceae</taxon>
        <taxon>Bacillariophycidae</taxon>
        <taxon>Naviculales</taxon>
        <taxon>Phaeodactylaceae</taxon>
        <taxon>Phaeodactylum</taxon>
    </lineage>
</organism>
<name>B7G1P4_PHATC</name>
<gene>
    <name evidence="2" type="ORF">PHATRDRAFT_46571</name>
</gene>
<dbReference type="RefSeq" id="XP_002181067.1">
    <property type="nucleotide sequence ID" value="XM_002181031.1"/>
</dbReference>
<feature type="region of interest" description="Disordered" evidence="1">
    <location>
        <begin position="201"/>
        <end position="223"/>
    </location>
</feature>
<evidence type="ECO:0000313" key="2">
    <source>
        <dbReference type="EMBL" id="EEC47719.1"/>
    </source>
</evidence>
<dbReference type="KEGG" id="pti:PHATRDRAFT_46571"/>
<protein>
    <submittedName>
        <fullName evidence="2">Uncharacterized protein</fullName>
    </submittedName>
</protein>
<dbReference type="eggNOG" id="ENOG502SZQP">
    <property type="taxonomic scope" value="Eukaryota"/>
</dbReference>
<dbReference type="PaxDb" id="2850-Phatr46571"/>
<dbReference type="OrthoDB" id="40953at2759"/>
<dbReference type="AlphaFoldDB" id="B7G1P4"/>
<sequence>MGCCCSCLEKQGSPEKETEMKPCSSRDSSSEKSLSISRVMSAPSIEIKDRTTVSGYGLALLGVAVEQDAAYWEGHVDLPEGKGPQEIMLGVATKKDRKFYTALEQQEEELPDSTGTDLMRKITVSNEDTRGGYPKSFFTSSIPADAATIPPTLLAKIYEAALVVCPCANHVAISTEKVENVVKDPQKPTPSISFVRGVRPKTEGVEPGWEGPETSGAPVTPPRRKLPPTLIAAVCQPWYLPRRLGSTAIHSLAKRPAWCRDMAPKNAPAPIARASFGIVPVM</sequence>
<feature type="compositionally biased region" description="Low complexity" evidence="1">
    <location>
        <begin position="25"/>
        <end position="37"/>
    </location>
</feature>
<dbReference type="GeneID" id="7201851"/>
<dbReference type="InParanoid" id="B7G1P4"/>
<reference evidence="2 3" key="1">
    <citation type="journal article" date="2008" name="Nature">
        <title>The Phaeodactylum genome reveals the evolutionary history of diatom genomes.</title>
        <authorList>
            <person name="Bowler C."/>
            <person name="Allen A.E."/>
            <person name="Badger J.H."/>
            <person name="Grimwood J."/>
            <person name="Jabbari K."/>
            <person name="Kuo A."/>
            <person name="Maheswari U."/>
            <person name="Martens C."/>
            <person name="Maumus F."/>
            <person name="Otillar R.P."/>
            <person name="Rayko E."/>
            <person name="Salamov A."/>
            <person name="Vandepoele K."/>
            <person name="Beszteri B."/>
            <person name="Gruber A."/>
            <person name="Heijde M."/>
            <person name="Katinka M."/>
            <person name="Mock T."/>
            <person name="Valentin K."/>
            <person name="Verret F."/>
            <person name="Berges J.A."/>
            <person name="Brownlee C."/>
            <person name="Cadoret J.P."/>
            <person name="Chiovitti A."/>
            <person name="Choi C.J."/>
            <person name="Coesel S."/>
            <person name="De Martino A."/>
            <person name="Detter J.C."/>
            <person name="Durkin C."/>
            <person name="Falciatore A."/>
            <person name="Fournet J."/>
            <person name="Haruta M."/>
            <person name="Huysman M.J."/>
            <person name="Jenkins B.D."/>
            <person name="Jiroutova K."/>
            <person name="Jorgensen R.E."/>
            <person name="Joubert Y."/>
            <person name="Kaplan A."/>
            <person name="Kroger N."/>
            <person name="Kroth P.G."/>
            <person name="La Roche J."/>
            <person name="Lindquist E."/>
            <person name="Lommer M."/>
            <person name="Martin-Jezequel V."/>
            <person name="Lopez P.J."/>
            <person name="Lucas S."/>
            <person name="Mangogna M."/>
            <person name="McGinnis K."/>
            <person name="Medlin L.K."/>
            <person name="Montsant A."/>
            <person name="Oudot-Le Secq M.P."/>
            <person name="Napoli C."/>
            <person name="Obornik M."/>
            <person name="Parker M.S."/>
            <person name="Petit J.L."/>
            <person name="Porcel B.M."/>
            <person name="Poulsen N."/>
            <person name="Robison M."/>
            <person name="Rychlewski L."/>
            <person name="Rynearson T.A."/>
            <person name="Schmutz J."/>
            <person name="Shapiro H."/>
            <person name="Siaut M."/>
            <person name="Stanley M."/>
            <person name="Sussman M.R."/>
            <person name="Taylor A.R."/>
            <person name="Vardi A."/>
            <person name="von Dassow P."/>
            <person name="Vyverman W."/>
            <person name="Willis A."/>
            <person name="Wyrwicz L.S."/>
            <person name="Rokhsar D.S."/>
            <person name="Weissenbach J."/>
            <person name="Armbrust E.V."/>
            <person name="Green B.R."/>
            <person name="Van de Peer Y."/>
            <person name="Grigoriev I.V."/>
        </authorList>
    </citation>
    <scope>NUCLEOTIDE SEQUENCE [LARGE SCALE GENOMIC DNA]</scope>
    <source>
        <strain evidence="2 3">CCAP 1055/1</strain>
    </source>
</reference>
<evidence type="ECO:0000256" key="1">
    <source>
        <dbReference type="SAM" id="MobiDB-lite"/>
    </source>
</evidence>
<reference evidence="3" key="2">
    <citation type="submission" date="2008-08" db="EMBL/GenBank/DDBJ databases">
        <authorList>
            <consortium name="Diatom Consortium"/>
            <person name="Grigoriev I."/>
            <person name="Grimwood J."/>
            <person name="Kuo A."/>
            <person name="Otillar R.P."/>
            <person name="Salamov A."/>
            <person name="Detter J.C."/>
            <person name="Lindquist E."/>
            <person name="Shapiro H."/>
            <person name="Lucas S."/>
            <person name="Glavina del Rio T."/>
            <person name="Pitluck S."/>
            <person name="Rokhsar D."/>
            <person name="Bowler C."/>
        </authorList>
    </citation>
    <scope>GENOME REANNOTATION</scope>
    <source>
        <strain evidence="3">CCAP 1055/1</strain>
    </source>
</reference>
<dbReference type="Proteomes" id="UP000000759">
    <property type="component" value="Chromosome 10"/>
</dbReference>
<accession>B7G1P4</accession>
<keyword evidence="3" id="KW-1185">Reference proteome</keyword>
<dbReference type="EMBL" id="CM000613">
    <property type="protein sequence ID" value="EEC47719.1"/>
    <property type="molecule type" value="Genomic_DNA"/>
</dbReference>